<organism evidence="1 2">
    <name type="scientific">Arachidicoccus soli</name>
    <dbReference type="NCBI Taxonomy" id="2341117"/>
    <lineage>
        <taxon>Bacteria</taxon>
        <taxon>Pseudomonadati</taxon>
        <taxon>Bacteroidota</taxon>
        <taxon>Chitinophagia</taxon>
        <taxon>Chitinophagales</taxon>
        <taxon>Chitinophagaceae</taxon>
        <taxon>Arachidicoccus</taxon>
    </lineage>
</organism>
<protein>
    <submittedName>
        <fullName evidence="1">DUF488 domain-containing protein</fullName>
    </submittedName>
</protein>
<evidence type="ECO:0000313" key="2">
    <source>
        <dbReference type="Proteomes" id="UP000266118"/>
    </source>
</evidence>
<dbReference type="PANTHER" id="PTHR39337">
    <property type="entry name" value="BLR5642 PROTEIN"/>
    <property type="match status" value="1"/>
</dbReference>
<dbReference type="Proteomes" id="UP000266118">
    <property type="component" value="Chromosome"/>
</dbReference>
<dbReference type="AlphaFoldDB" id="A0A386HMW9"/>
<dbReference type="InterPro" id="IPR007438">
    <property type="entry name" value="DUF488"/>
</dbReference>
<keyword evidence="2" id="KW-1185">Reference proteome</keyword>
<reference evidence="1 2" key="1">
    <citation type="submission" date="2018-09" db="EMBL/GenBank/DDBJ databases">
        <title>Arachidicoccus sp. nov., a bacterium isolated from soil.</title>
        <authorList>
            <person name="Weon H.-Y."/>
            <person name="Kwon S.-W."/>
            <person name="Lee S.A."/>
        </authorList>
    </citation>
    <scope>NUCLEOTIDE SEQUENCE [LARGE SCALE GENOMIC DNA]</scope>
    <source>
        <strain evidence="1 2">KIS59-12</strain>
    </source>
</reference>
<gene>
    <name evidence="1" type="ORF">D6B99_03075</name>
</gene>
<dbReference type="Pfam" id="PF04343">
    <property type="entry name" value="DUF488"/>
    <property type="match status" value="1"/>
</dbReference>
<sequence length="181" mass="21020">MKKLSTIYTIGHSTRDLENILFLLIKNKIEVLVDVRSFPGSRKYPQFNKENLEISIPEAGIEYVHFKDLGGRRKVSKDSKNTSWHNVSFRGYADYMETAEFKNAAEKLMEIAETKITCIMCSEAVWWRCHRSMIADYLKNKNWTVIHVLSSDKLEEHPYTQAAKIINGELIYGPEKDLFNP</sequence>
<accession>A0A386HMW9</accession>
<name>A0A386HMW9_9BACT</name>
<dbReference type="InterPro" id="IPR014519">
    <property type="entry name" value="UCP024492"/>
</dbReference>
<dbReference type="OrthoDB" id="9789109at2"/>
<dbReference type="RefSeq" id="WP_119984965.1">
    <property type="nucleotide sequence ID" value="NZ_CP032489.1"/>
</dbReference>
<evidence type="ECO:0000313" key="1">
    <source>
        <dbReference type="EMBL" id="AYD46684.1"/>
    </source>
</evidence>
<dbReference type="EMBL" id="CP032489">
    <property type="protein sequence ID" value="AYD46684.1"/>
    <property type="molecule type" value="Genomic_DNA"/>
</dbReference>
<dbReference type="KEGG" id="ark:D6B99_03075"/>
<dbReference type="PIRSF" id="PIRSF024492">
    <property type="entry name" value="UCP024492"/>
    <property type="match status" value="1"/>
</dbReference>
<proteinExistence type="predicted"/>
<dbReference type="PANTHER" id="PTHR39337:SF1">
    <property type="entry name" value="BLR5642 PROTEIN"/>
    <property type="match status" value="1"/>
</dbReference>